<dbReference type="CDD" id="cd06141">
    <property type="entry name" value="WRN_exo"/>
    <property type="match status" value="1"/>
</dbReference>
<dbReference type="AlphaFoldDB" id="A0A2W1E3T1"/>
<evidence type="ECO:0000259" key="2">
    <source>
        <dbReference type="SMART" id="SM00474"/>
    </source>
</evidence>
<dbReference type="GO" id="GO:0004386">
    <property type="term" value="F:helicase activity"/>
    <property type="evidence" value="ECO:0007669"/>
    <property type="project" value="UniProtKB-KW"/>
</dbReference>
<feature type="region of interest" description="Disordered" evidence="1">
    <location>
        <begin position="593"/>
        <end position="614"/>
    </location>
</feature>
<dbReference type="Pfam" id="PF01612">
    <property type="entry name" value="DNA_pol_A_exo1"/>
    <property type="match status" value="1"/>
</dbReference>
<evidence type="ECO:0000256" key="1">
    <source>
        <dbReference type="SAM" id="MobiDB-lite"/>
    </source>
</evidence>
<feature type="compositionally biased region" description="Basic and acidic residues" evidence="1">
    <location>
        <begin position="435"/>
        <end position="448"/>
    </location>
</feature>
<feature type="compositionally biased region" description="Polar residues" evidence="1">
    <location>
        <begin position="104"/>
        <end position="118"/>
    </location>
</feature>
<feature type="compositionally biased region" description="Polar residues" evidence="1">
    <location>
        <begin position="527"/>
        <end position="540"/>
    </location>
</feature>
<keyword evidence="3" id="KW-0269">Exonuclease</keyword>
<feature type="region of interest" description="Disordered" evidence="1">
    <location>
        <begin position="51"/>
        <end position="71"/>
    </location>
</feature>
<reference evidence="3" key="1">
    <citation type="journal article" date="2018" name="BMC Genomics">
        <title>Comparative genomics of the wheat fungal pathogen Pyrenophora tritici-repentis reveals chromosomal variations and genome plasticity.</title>
        <authorList>
            <person name="Moolhuijzen P."/>
            <person name="See P.T."/>
            <person name="Hane J.K."/>
            <person name="Shi G."/>
            <person name="Liu Z."/>
            <person name="Oliver R.P."/>
            <person name="Moffat C.S."/>
        </authorList>
    </citation>
    <scope>NUCLEOTIDE SEQUENCE [LARGE SCALE GENOMIC DNA]</scope>
    <source>
        <strain evidence="3">M4</strain>
    </source>
</reference>
<reference evidence="6" key="4">
    <citation type="journal article" date="2022" name="Microb. Genom.">
        <title>A global pangenome for the wheat fungal pathogen Pyrenophora tritici-repentis and prediction of effector protein structural homology.</title>
        <authorList>
            <person name="Moolhuijzen P.M."/>
            <person name="See P.T."/>
            <person name="Shi G."/>
            <person name="Powell H.R."/>
            <person name="Cockram J."/>
            <person name="Jorgensen L.N."/>
            <person name="Benslimane H."/>
            <person name="Strelkov S.E."/>
            <person name="Turner J."/>
            <person name="Liu Z."/>
            <person name="Moffat C.S."/>
        </authorList>
    </citation>
    <scope>NUCLEOTIDE SEQUENCE [LARGE SCALE GENOMIC DNA]</scope>
</reference>
<dbReference type="InterPro" id="IPR036397">
    <property type="entry name" value="RNaseH_sf"/>
</dbReference>
<dbReference type="GO" id="GO:0003676">
    <property type="term" value="F:nucleic acid binding"/>
    <property type="evidence" value="ECO:0007669"/>
    <property type="project" value="InterPro"/>
</dbReference>
<dbReference type="SUPFAM" id="SSF53098">
    <property type="entry name" value="Ribonuclease H-like"/>
    <property type="match status" value="1"/>
</dbReference>
<dbReference type="GO" id="GO:0008408">
    <property type="term" value="F:3'-5' exonuclease activity"/>
    <property type="evidence" value="ECO:0007669"/>
    <property type="project" value="InterPro"/>
</dbReference>
<name>A0A2W1E3T1_9PLEO</name>
<keyword evidence="3" id="KW-0540">Nuclease</keyword>
<dbReference type="SMART" id="SM00474">
    <property type="entry name" value="35EXOc"/>
    <property type="match status" value="1"/>
</dbReference>
<evidence type="ECO:0000313" key="5">
    <source>
        <dbReference type="Proteomes" id="UP000245464"/>
    </source>
</evidence>
<protein>
    <submittedName>
        <fullName evidence="3">3' -5' exonuclease helicase</fullName>
    </submittedName>
    <submittedName>
        <fullName evidence="4">Ribonuclease H protein</fullName>
    </submittedName>
</protein>
<feature type="region of interest" description="Disordered" evidence="1">
    <location>
        <begin position="92"/>
        <end position="122"/>
    </location>
</feature>
<evidence type="ECO:0000313" key="3">
    <source>
        <dbReference type="EMBL" id="KAF7574775.1"/>
    </source>
</evidence>
<keyword evidence="6" id="KW-1185">Reference proteome</keyword>
<feature type="compositionally biased region" description="Basic and acidic residues" evidence="1">
    <location>
        <begin position="542"/>
        <end position="552"/>
    </location>
</feature>
<keyword evidence="3" id="KW-0378">Hydrolase</keyword>
<reference evidence="4" key="3">
    <citation type="journal article" date="2022" name="bioRxiv">
        <title>A global pangenome for the wheat fungal pathogen Pyrenophora tritici-repentis and prediction of effector protein structural homology.</title>
        <authorList>
            <person name="Moolhuijzen P."/>
            <person name="See P.T."/>
            <person name="Shi G."/>
            <person name="Powell H.R."/>
            <person name="Cockram J."/>
            <person name="Jorgensen L.N."/>
            <person name="Benslimane H."/>
            <person name="Strelkov S.E."/>
            <person name="Turner J."/>
            <person name="Liu Z."/>
            <person name="Moffat C.S."/>
        </authorList>
    </citation>
    <scope>NUCLEOTIDE SEQUENCE</scope>
    <source>
        <strain evidence="4">86-124</strain>
    </source>
</reference>
<evidence type="ECO:0000313" key="4">
    <source>
        <dbReference type="EMBL" id="KAI1518845.1"/>
    </source>
</evidence>
<keyword evidence="3" id="KW-0547">Nucleotide-binding</keyword>
<dbReference type="InterPro" id="IPR052408">
    <property type="entry name" value="Exonuclease_MUT-7-like"/>
</dbReference>
<dbReference type="EMBL" id="NRDI02000002">
    <property type="protein sequence ID" value="KAI1518845.1"/>
    <property type="molecule type" value="Genomic_DNA"/>
</dbReference>
<keyword evidence="3" id="KW-0347">Helicase</keyword>
<dbReference type="InterPro" id="IPR002562">
    <property type="entry name" value="3'-5'_exonuclease_dom"/>
</dbReference>
<feature type="domain" description="3'-5' exonuclease" evidence="2">
    <location>
        <begin position="188"/>
        <end position="386"/>
    </location>
</feature>
<dbReference type="GO" id="GO:0006139">
    <property type="term" value="P:nucleobase-containing compound metabolic process"/>
    <property type="evidence" value="ECO:0007669"/>
    <property type="project" value="InterPro"/>
</dbReference>
<proteinExistence type="predicted"/>
<feature type="compositionally biased region" description="Basic and acidic residues" evidence="1">
    <location>
        <begin position="593"/>
        <end position="606"/>
    </location>
</feature>
<dbReference type="OMA" id="PLYKGEQ"/>
<feature type="compositionally biased region" description="Polar residues" evidence="1">
    <location>
        <begin position="462"/>
        <end position="472"/>
    </location>
</feature>
<dbReference type="PANTHER" id="PTHR47765:SF2">
    <property type="entry name" value="EXONUCLEASE MUT-7 HOMOLOG"/>
    <property type="match status" value="1"/>
</dbReference>
<dbReference type="InterPro" id="IPR012337">
    <property type="entry name" value="RNaseH-like_sf"/>
</dbReference>
<accession>A0A2W1E3T1</accession>
<dbReference type="Proteomes" id="UP000249757">
    <property type="component" value="Unassembled WGS sequence"/>
</dbReference>
<sequence length="763" mass="84503">MAEDNSRIRQTSAALHVKHPWNTMAQRADGLQRVGLWNPAQGLRFATTAAIEKQRPDPPPGDAKSMPQHEAEAPEILETEIHTVYTGSGTTYDVQASAGDDTHSAASHATQSNESSQDIETDSVALGEEVEQEPAAQDVEEDADDYIPLAYQIPEDKLRAAMLAAPNTRASFWSAKLYEGPDGEQLQTHYCKTFDVAERVAQYFLQEKVVGFDIEWKPRGNPCSIKQNVSLVQLACENRIALFHLALFPGKKVEKLMPPSLKAVLESPNIYKVGVAVKGDFTRLEKYLGIQPQGVFELSRLHNLVEWHDVDPSKISKKLVGLAAQVHQHLQLPLYKGEQLDDDPEGTASVRESDWSLPLSLEQIHYAAADAYAGYRLYYMLEWKRTRLRPTPPPIPLCDYDNKPDPNKVKIPRKKTKATTKSEDVKTAQESSVDAAREEQEGEGKGEGYETASEELIDSHQLEGTSSSASSKEVQETGESYFGAEYTESERVRGIGSDMEISSSSKRIGRVKLSMLTSTDPEYPTLPQASQEEATESMSTEAFKDDASKDGNGDVSFRSQLSDSFDASEDAYDDPELEEALGYMTLDDSGKLTEDAKSSAAEHTKPPESNANVAEMSDLKPISLELQEVAETMRLVPASVAGLAEEPCQVSEYDTATTWAQGYVRSTIPSPSSTAPSRIRATVPHLRAYHLWHHQKRSIEDIRRVLRDPPMSSTTVTNYILQAVVLEKLEYEEKSLKGVMLMMSSGMRKGRWRGLAEEVGALE</sequence>
<gene>
    <name evidence="4" type="ORF">Ptr86124_001973</name>
    <name evidence="3" type="ORF">PtrM4_063990</name>
</gene>
<dbReference type="Proteomes" id="UP000245464">
    <property type="component" value="Chromosome 2"/>
</dbReference>
<dbReference type="PANTHER" id="PTHR47765">
    <property type="entry name" value="3'-5' EXONUCLEASE DOMAIN-CONTAINING PROTEIN"/>
    <property type="match status" value="1"/>
</dbReference>
<dbReference type="Gene3D" id="3.30.420.10">
    <property type="entry name" value="Ribonuclease H-like superfamily/Ribonuclease H"/>
    <property type="match status" value="1"/>
</dbReference>
<feature type="region of interest" description="Disordered" evidence="1">
    <location>
        <begin position="391"/>
        <end position="573"/>
    </location>
</feature>
<evidence type="ECO:0000313" key="6">
    <source>
        <dbReference type="Proteomes" id="UP000249757"/>
    </source>
</evidence>
<reference evidence="4" key="2">
    <citation type="submission" date="2021-05" db="EMBL/GenBank/DDBJ databases">
        <authorList>
            <person name="Moolhuijzen P.M."/>
            <person name="Moffat C.S."/>
        </authorList>
    </citation>
    <scope>NUCLEOTIDE SEQUENCE</scope>
    <source>
        <strain evidence="4">86-124</strain>
    </source>
</reference>
<dbReference type="OrthoDB" id="1920326at2759"/>
<keyword evidence="3" id="KW-0067">ATP-binding</keyword>
<dbReference type="EMBL" id="NQIK02000002">
    <property type="protein sequence ID" value="KAF7574775.1"/>
    <property type="molecule type" value="Genomic_DNA"/>
</dbReference>
<comment type="caution">
    <text evidence="3">The sequence shown here is derived from an EMBL/GenBank/DDBJ whole genome shotgun (WGS) entry which is preliminary data.</text>
</comment>
<organism evidence="3 5">
    <name type="scientific">Pyrenophora tritici-repentis</name>
    <dbReference type="NCBI Taxonomy" id="45151"/>
    <lineage>
        <taxon>Eukaryota</taxon>
        <taxon>Fungi</taxon>
        <taxon>Dikarya</taxon>
        <taxon>Ascomycota</taxon>
        <taxon>Pezizomycotina</taxon>
        <taxon>Dothideomycetes</taxon>
        <taxon>Pleosporomycetidae</taxon>
        <taxon>Pleosporales</taxon>
        <taxon>Pleosporineae</taxon>
        <taxon>Pleosporaceae</taxon>
        <taxon>Pyrenophora</taxon>
    </lineage>
</organism>